<evidence type="ECO:0000256" key="1">
    <source>
        <dbReference type="ARBA" id="ARBA00023015"/>
    </source>
</evidence>
<dbReference type="PROSITE" id="PS00041">
    <property type="entry name" value="HTH_ARAC_FAMILY_1"/>
    <property type="match status" value="1"/>
</dbReference>
<dbReference type="Pfam" id="PF02311">
    <property type="entry name" value="AraC_binding"/>
    <property type="match status" value="1"/>
</dbReference>
<dbReference type="RefSeq" id="WP_282909859.1">
    <property type="nucleotide sequence ID" value="NZ_JAGRPV010000001.1"/>
</dbReference>
<dbReference type="Pfam" id="PF12833">
    <property type="entry name" value="HTH_18"/>
    <property type="match status" value="1"/>
</dbReference>
<keyword evidence="6" id="KW-1185">Reference proteome</keyword>
<organism evidence="5 6">
    <name type="scientific">Cohnella hashimotonis</name>
    <dbReference type="NCBI Taxonomy" id="2826895"/>
    <lineage>
        <taxon>Bacteria</taxon>
        <taxon>Bacillati</taxon>
        <taxon>Bacillota</taxon>
        <taxon>Bacilli</taxon>
        <taxon>Bacillales</taxon>
        <taxon>Paenibacillaceae</taxon>
        <taxon>Cohnella</taxon>
    </lineage>
</organism>
<protein>
    <submittedName>
        <fullName evidence="5">AraC family transcriptional regulator</fullName>
    </submittedName>
</protein>
<dbReference type="SUPFAM" id="SSF46689">
    <property type="entry name" value="Homeodomain-like"/>
    <property type="match status" value="2"/>
</dbReference>
<keyword evidence="2" id="KW-0238">DNA-binding</keyword>
<dbReference type="SUPFAM" id="SSF51215">
    <property type="entry name" value="Regulatory protein AraC"/>
    <property type="match status" value="1"/>
</dbReference>
<reference evidence="5" key="1">
    <citation type="submission" date="2023-04" db="EMBL/GenBank/DDBJ databases">
        <title>Comparative genomic analysis of Cohnella hashimotonis sp. nov., isolated from the International Space Station.</title>
        <authorList>
            <person name="Venkateswaran K."/>
            <person name="Simpson A."/>
        </authorList>
    </citation>
    <scope>NUCLEOTIDE SEQUENCE</scope>
    <source>
        <strain evidence="5">F6_2S_P_1</strain>
    </source>
</reference>
<evidence type="ECO:0000259" key="4">
    <source>
        <dbReference type="PROSITE" id="PS01124"/>
    </source>
</evidence>
<dbReference type="InterPro" id="IPR037923">
    <property type="entry name" value="HTH-like"/>
</dbReference>
<name>A0ABT6TJN4_9BACL</name>
<dbReference type="PANTHER" id="PTHR43280:SF28">
    <property type="entry name" value="HTH-TYPE TRANSCRIPTIONAL ACTIVATOR RHAS"/>
    <property type="match status" value="1"/>
</dbReference>
<dbReference type="PANTHER" id="PTHR43280">
    <property type="entry name" value="ARAC-FAMILY TRANSCRIPTIONAL REGULATOR"/>
    <property type="match status" value="1"/>
</dbReference>
<dbReference type="InterPro" id="IPR018060">
    <property type="entry name" value="HTH_AraC"/>
</dbReference>
<dbReference type="EMBL" id="JAGRPV010000001">
    <property type="protein sequence ID" value="MDI4647053.1"/>
    <property type="molecule type" value="Genomic_DNA"/>
</dbReference>
<dbReference type="InterPro" id="IPR018062">
    <property type="entry name" value="HTH_AraC-typ_CS"/>
</dbReference>
<dbReference type="Gene3D" id="1.10.10.60">
    <property type="entry name" value="Homeodomain-like"/>
    <property type="match status" value="2"/>
</dbReference>
<evidence type="ECO:0000256" key="3">
    <source>
        <dbReference type="ARBA" id="ARBA00023163"/>
    </source>
</evidence>
<keyword evidence="3" id="KW-0804">Transcription</keyword>
<accession>A0ABT6TJN4</accession>
<gene>
    <name evidence="5" type="ORF">KB449_18900</name>
</gene>
<sequence>MNRAIASGLKGVVRVPATPFKLEGKIFWQPEFPIAVTRERERFTLPIHIHDFVEIQFVAEGKGFHYIGDERIYVEKGDLFIIPVGTRHVYRPASEAPKDELIVYNCLFDPSVPAILSRAYPLPATALLLLSGDDRPYRRFKDLYQEGKACMEALYREYGSQLPGYEAVLYARLTELLVCLHRLETAGSAAVATSSRLSAALDYLERHIDQPVTLAEVAALLPVSASYMQRMLKRATGQSFTEYVQNLRIRKSCDLLRRTTLPVKEVAARSGYRDLKFFHELFRKKTGKTPIAYRNDGDDAGF</sequence>
<feature type="domain" description="HTH araC/xylS-type" evidence="4">
    <location>
        <begin position="198"/>
        <end position="296"/>
    </location>
</feature>
<dbReference type="InterPro" id="IPR003313">
    <property type="entry name" value="AraC-bd"/>
</dbReference>
<evidence type="ECO:0000256" key="2">
    <source>
        <dbReference type="ARBA" id="ARBA00023125"/>
    </source>
</evidence>
<dbReference type="PROSITE" id="PS01124">
    <property type="entry name" value="HTH_ARAC_FAMILY_2"/>
    <property type="match status" value="1"/>
</dbReference>
<dbReference type="Gene3D" id="2.60.120.10">
    <property type="entry name" value="Jelly Rolls"/>
    <property type="match status" value="1"/>
</dbReference>
<keyword evidence="1" id="KW-0805">Transcription regulation</keyword>
<dbReference type="Proteomes" id="UP001161691">
    <property type="component" value="Unassembled WGS sequence"/>
</dbReference>
<dbReference type="InterPro" id="IPR014710">
    <property type="entry name" value="RmlC-like_jellyroll"/>
</dbReference>
<dbReference type="SMART" id="SM00342">
    <property type="entry name" value="HTH_ARAC"/>
    <property type="match status" value="1"/>
</dbReference>
<evidence type="ECO:0000313" key="6">
    <source>
        <dbReference type="Proteomes" id="UP001161691"/>
    </source>
</evidence>
<comment type="caution">
    <text evidence="5">The sequence shown here is derived from an EMBL/GenBank/DDBJ whole genome shotgun (WGS) entry which is preliminary data.</text>
</comment>
<evidence type="ECO:0000313" key="5">
    <source>
        <dbReference type="EMBL" id="MDI4647053.1"/>
    </source>
</evidence>
<proteinExistence type="predicted"/>
<dbReference type="InterPro" id="IPR009057">
    <property type="entry name" value="Homeodomain-like_sf"/>
</dbReference>